<comment type="caution">
    <text evidence="1">The sequence shown here is derived from an EMBL/GenBank/DDBJ whole genome shotgun (WGS) entry which is preliminary data.</text>
</comment>
<gene>
    <name evidence="1" type="ORF">EZ449_15365</name>
</gene>
<dbReference type="EMBL" id="SJSN01000012">
    <property type="protein sequence ID" value="TCD05842.1"/>
    <property type="molecule type" value="Genomic_DNA"/>
</dbReference>
<dbReference type="Proteomes" id="UP000291485">
    <property type="component" value="Unassembled WGS sequence"/>
</dbReference>
<organism evidence="1 2">
    <name type="scientific">Pedobacter frigidisoli</name>
    <dbReference type="NCBI Taxonomy" id="2530455"/>
    <lineage>
        <taxon>Bacteria</taxon>
        <taxon>Pseudomonadati</taxon>
        <taxon>Bacteroidota</taxon>
        <taxon>Sphingobacteriia</taxon>
        <taxon>Sphingobacteriales</taxon>
        <taxon>Sphingobacteriaceae</taxon>
        <taxon>Pedobacter</taxon>
    </lineage>
</organism>
<proteinExistence type="predicted"/>
<name>A0A4R0NVY7_9SPHI</name>
<dbReference type="AlphaFoldDB" id="A0A4R0NVY7"/>
<evidence type="ECO:0000313" key="2">
    <source>
        <dbReference type="Proteomes" id="UP000291485"/>
    </source>
</evidence>
<keyword evidence="2" id="KW-1185">Reference proteome</keyword>
<evidence type="ECO:0000313" key="1">
    <source>
        <dbReference type="EMBL" id="TCD05842.1"/>
    </source>
</evidence>
<protein>
    <submittedName>
        <fullName evidence="1">Uncharacterized protein</fullName>
    </submittedName>
</protein>
<reference evidence="1 2" key="1">
    <citation type="submission" date="2019-02" db="EMBL/GenBank/DDBJ databases">
        <title>Pedobacter sp. RP-3-11 sp. nov., isolated from Arctic soil.</title>
        <authorList>
            <person name="Dahal R.H."/>
        </authorList>
    </citation>
    <scope>NUCLEOTIDE SEQUENCE [LARGE SCALE GENOMIC DNA]</scope>
    <source>
        <strain evidence="1 2">RP-3-11</strain>
    </source>
</reference>
<sequence length="390" mass="43255">MLAAHYRSGYLKELRMGRILRNLESGIEMQLLEKPGNGYGNHSIDLYGDGADSITISRSHWGIYDLAQVWSFVSTDSIAKSMLIGLDNHQDSTAIYLSDEDRPLSVSGDTRIKGVAFVPKSGIRKAYVESRPYSGVEVVYGKINDSGRKLDGLTDAYLGYLKEELKRAGNIDGELQILPTNSLTVGFLDSVQRFRVPKGQVISQQLSGKMILYADSMVVIEKYAKLDNIIVFAQSIKVEEGFIGNCQLFARDSITVGNNASLSYPSVLGIISVDHLVDQAKIDIGKNVKFEGIILSYEDKRSALQTMISIGSSSIITGEVYATGLLKLSKDVKVFGKVSCNRFIMKTPTTLYENFLVDVTLDRKSRSKYYLGSPIFRGKEQHGKILKWLN</sequence>
<accession>A0A4R0NVY7</accession>